<protein>
    <submittedName>
        <fullName evidence="1">Uncharacterized protein</fullName>
    </submittedName>
</protein>
<reference evidence="1" key="1">
    <citation type="submission" date="2020-09" db="EMBL/GenBank/DDBJ databases">
        <title>New species isolated from human feces.</title>
        <authorList>
            <person name="Kitahara M."/>
            <person name="Shigeno Y."/>
            <person name="Shime M."/>
            <person name="Matsumoto Y."/>
            <person name="Nakamura S."/>
            <person name="Motooka D."/>
            <person name="Fukuoka S."/>
            <person name="Nishikawa H."/>
            <person name="Benno Y."/>
        </authorList>
    </citation>
    <scope>NUCLEOTIDE SEQUENCE</scope>
    <source>
        <strain evidence="1">MM35</strain>
    </source>
</reference>
<organism evidence="1 2">
    <name type="scientific">Vescimonas fastidiosa</name>
    <dbReference type="NCBI Taxonomy" id="2714353"/>
    <lineage>
        <taxon>Bacteria</taxon>
        <taxon>Bacillati</taxon>
        <taxon>Bacillota</taxon>
        <taxon>Clostridia</taxon>
        <taxon>Eubacteriales</taxon>
        <taxon>Oscillospiraceae</taxon>
        <taxon>Vescimonas</taxon>
    </lineage>
</organism>
<dbReference type="AlphaFoldDB" id="A0A810PM41"/>
<name>A0A810PM41_9FIRM</name>
<accession>A0A810PM41</accession>
<proteinExistence type="predicted"/>
<dbReference type="Proteomes" id="UP000681343">
    <property type="component" value="Chromosome"/>
</dbReference>
<evidence type="ECO:0000313" key="1">
    <source>
        <dbReference type="EMBL" id="BCK77868.1"/>
    </source>
</evidence>
<evidence type="ECO:0000313" key="2">
    <source>
        <dbReference type="Proteomes" id="UP000681343"/>
    </source>
</evidence>
<dbReference type="EMBL" id="AP023415">
    <property type="protein sequence ID" value="BCK77868.1"/>
    <property type="molecule type" value="Genomic_DNA"/>
</dbReference>
<gene>
    <name evidence="1" type="ORF">MM35RIKEN_00600</name>
</gene>
<sequence length="46" mass="5307">MAMLALQEACQAHCEKHCKKCQKESCDHVPFKVLFEEQNGAEKQEK</sequence>
<dbReference type="KEGG" id="vfa:MM35RIKEN_00600"/>
<keyword evidence="2" id="KW-1185">Reference proteome</keyword>